<dbReference type="CDD" id="cd06260">
    <property type="entry name" value="DUF820-like"/>
    <property type="match status" value="1"/>
</dbReference>
<keyword evidence="2" id="KW-0255">Endonuclease</keyword>
<dbReference type="PANTHER" id="PTHR36558">
    <property type="entry name" value="GLR1098 PROTEIN"/>
    <property type="match status" value="1"/>
</dbReference>
<dbReference type="InterPro" id="IPR011335">
    <property type="entry name" value="Restrct_endonuc-II-like"/>
</dbReference>
<organism evidence="2 3">
    <name type="scientific">Sulfurivirga caldicuralii</name>
    <dbReference type="NCBI Taxonomy" id="364032"/>
    <lineage>
        <taxon>Bacteria</taxon>
        <taxon>Pseudomonadati</taxon>
        <taxon>Pseudomonadota</taxon>
        <taxon>Gammaproteobacteria</taxon>
        <taxon>Thiotrichales</taxon>
        <taxon>Piscirickettsiaceae</taxon>
        <taxon>Sulfurivirga</taxon>
    </lineage>
</organism>
<evidence type="ECO:0000313" key="3">
    <source>
        <dbReference type="Proteomes" id="UP000198461"/>
    </source>
</evidence>
<keyword evidence="3" id="KW-1185">Reference proteome</keyword>
<dbReference type="OrthoDB" id="9799703at2"/>
<protein>
    <submittedName>
        <fullName evidence="2">Endonuclease, Uma2 family (Restriction endonuclease fold)</fullName>
    </submittedName>
</protein>
<sequence length="185" mass="21426">MGALKLSDLGYTYADYAAWPGDWELIEGVPVPMSPAPTLKHQHIAGEILFQFRNQLEKCQQCQVLHEVDWKLSEETVLRPDVVVTCKRQHEQYLLHAPEIVVEVVSPSTVRRDEGVKRQLYEQEKVLYYVLAYPEDGRAKIFQLRDRTYDKLGDFMEETARFDQLPCPLALDFERVFSSLQAPPD</sequence>
<dbReference type="InterPro" id="IPR008538">
    <property type="entry name" value="Uma2"/>
</dbReference>
<dbReference type="PANTHER" id="PTHR36558:SF1">
    <property type="entry name" value="RESTRICTION ENDONUCLEASE DOMAIN-CONTAINING PROTEIN-RELATED"/>
    <property type="match status" value="1"/>
</dbReference>
<evidence type="ECO:0000259" key="1">
    <source>
        <dbReference type="Pfam" id="PF05685"/>
    </source>
</evidence>
<dbReference type="AlphaFoldDB" id="A0A1N6HHY0"/>
<proteinExistence type="predicted"/>
<evidence type="ECO:0000313" key="2">
    <source>
        <dbReference type="EMBL" id="SIO19401.1"/>
    </source>
</evidence>
<dbReference type="InterPro" id="IPR012296">
    <property type="entry name" value="Nuclease_put_TT1808"/>
</dbReference>
<reference evidence="2 3" key="1">
    <citation type="submission" date="2016-11" db="EMBL/GenBank/DDBJ databases">
        <authorList>
            <person name="Jaros S."/>
            <person name="Januszkiewicz K."/>
            <person name="Wedrychowicz H."/>
        </authorList>
    </citation>
    <scope>NUCLEOTIDE SEQUENCE [LARGE SCALE GENOMIC DNA]</scope>
    <source>
        <strain evidence="2 3">DSM 17737</strain>
    </source>
</reference>
<dbReference type="GO" id="GO:0004519">
    <property type="term" value="F:endonuclease activity"/>
    <property type="evidence" value="ECO:0007669"/>
    <property type="project" value="UniProtKB-KW"/>
</dbReference>
<dbReference type="Proteomes" id="UP000198461">
    <property type="component" value="Unassembled WGS sequence"/>
</dbReference>
<accession>A0A1N6HHY0</accession>
<dbReference type="RefSeq" id="WP_074201969.1">
    <property type="nucleotide sequence ID" value="NZ_FSRE01000005.1"/>
</dbReference>
<dbReference type="Gene3D" id="3.90.1570.10">
    <property type="entry name" value="tt1808, chain A"/>
    <property type="match status" value="1"/>
</dbReference>
<dbReference type="SUPFAM" id="SSF52980">
    <property type="entry name" value="Restriction endonuclease-like"/>
    <property type="match status" value="1"/>
</dbReference>
<keyword evidence="2" id="KW-0378">Hydrolase</keyword>
<keyword evidence="2" id="KW-0540">Nuclease</keyword>
<feature type="domain" description="Putative restriction endonuclease" evidence="1">
    <location>
        <begin position="15"/>
        <end position="153"/>
    </location>
</feature>
<dbReference type="Pfam" id="PF05685">
    <property type="entry name" value="Uma2"/>
    <property type="match status" value="1"/>
</dbReference>
<dbReference type="EMBL" id="FSRE01000005">
    <property type="protein sequence ID" value="SIO19401.1"/>
    <property type="molecule type" value="Genomic_DNA"/>
</dbReference>
<gene>
    <name evidence="2" type="ORF">SAMN05443662_1696</name>
</gene>
<name>A0A1N6HHY0_9GAMM</name>